<evidence type="ECO:0000313" key="2">
    <source>
        <dbReference type="Proteomes" id="UP001596147"/>
    </source>
</evidence>
<protein>
    <recommendedName>
        <fullName evidence="3">Pectate lyase superfamily protein domain-containing protein</fullName>
    </recommendedName>
</protein>
<dbReference type="RefSeq" id="WP_382350677.1">
    <property type="nucleotide sequence ID" value="NZ_JBHSMC010000013.1"/>
</dbReference>
<evidence type="ECO:0008006" key="3">
    <source>
        <dbReference type="Google" id="ProtNLM"/>
    </source>
</evidence>
<dbReference type="EMBL" id="JBHSMC010000013">
    <property type="protein sequence ID" value="MFC5464991.1"/>
    <property type="molecule type" value="Genomic_DNA"/>
</dbReference>
<keyword evidence="2" id="KW-1185">Reference proteome</keyword>
<accession>A0ABW0LJM7</accession>
<dbReference type="PROSITE" id="PS51257">
    <property type="entry name" value="PROKAR_LIPOPROTEIN"/>
    <property type="match status" value="1"/>
</dbReference>
<dbReference type="Proteomes" id="UP001596147">
    <property type="component" value="Unassembled WGS sequence"/>
</dbReference>
<gene>
    <name evidence="1" type="ORF">ACFPM4_09520</name>
</gene>
<comment type="caution">
    <text evidence="1">The sequence shown here is derived from an EMBL/GenBank/DDBJ whole genome shotgun (WGS) entry which is preliminary data.</text>
</comment>
<name>A0ABW0LJM7_9BACI</name>
<sequence length="223" mass="24915">MKNIIWISKILVCLLIVSGCQQQTDKVQQYQTNYEIIGDERDDIIGEISNTIYDSIDRNNSEATEMLIDVIDQYGETIILPRGRYHISGHAAGTVEITDKQGKELMNEVYGGSVHGITVDLNGEHAVHIDGFDEVFITPVETQITKELHAGIWEVGKDIAPGKYIASGYGLGYIQIFEHGSTPRVFEIIGGLSETKVELDLKKNQKMKIIGVSQITLEEYDQK</sequence>
<proteinExistence type="predicted"/>
<organism evidence="1 2">
    <name type="scientific">Lederbergia graminis</name>
    <dbReference type="NCBI Taxonomy" id="735518"/>
    <lineage>
        <taxon>Bacteria</taxon>
        <taxon>Bacillati</taxon>
        <taxon>Bacillota</taxon>
        <taxon>Bacilli</taxon>
        <taxon>Bacillales</taxon>
        <taxon>Bacillaceae</taxon>
        <taxon>Lederbergia</taxon>
    </lineage>
</organism>
<reference evidence="2" key="1">
    <citation type="journal article" date="2019" name="Int. J. Syst. Evol. Microbiol.">
        <title>The Global Catalogue of Microorganisms (GCM) 10K type strain sequencing project: providing services to taxonomists for standard genome sequencing and annotation.</title>
        <authorList>
            <consortium name="The Broad Institute Genomics Platform"/>
            <consortium name="The Broad Institute Genome Sequencing Center for Infectious Disease"/>
            <person name="Wu L."/>
            <person name="Ma J."/>
        </authorList>
    </citation>
    <scope>NUCLEOTIDE SEQUENCE [LARGE SCALE GENOMIC DNA]</scope>
    <source>
        <strain evidence="2">CGMCC 1.12237</strain>
    </source>
</reference>
<evidence type="ECO:0000313" key="1">
    <source>
        <dbReference type="EMBL" id="MFC5464991.1"/>
    </source>
</evidence>